<feature type="transmembrane region" description="Helical" evidence="6">
    <location>
        <begin position="20"/>
        <end position="39"/>
    </location>
</feature>
<protein>
    <submittedName>
        <fullName evidence="8">MFS transporter</fullName>
    </submittedName>
</protein>
<evidence type="ECO:0000256" key="4">
    <source>
        <dbReference type="ARBA" id="ARBA00022989"/>
    </source>
</evidence>
<dbReference type="PANTHER" id="PTHR43124">
    <property type="entry name" value="PURINE EFFLUX PUMP PBUE"/>
    <property type="match status" value="1"/>
</dbReference>
<keyword evidence="2" id="KW-1003">Cell membrane</keyword>
<keyword evidence="4 6" id="KW-1133">Transmembrane helix</keyword>
<feature type="transmembrane region" description="Helical" evidence="6">
    <location>
        <begin position="310"/>
        <end position="330"/>
    </location>
</feature>
<feature type="transmembrane region" description="Helical" evidence="6">
    <location>
        <begin position="285"/>
        <end position="304"/>
    </location>
</feature>
<feature type="transmembrane region" description="Helical" evidence="6">
    <location>
        <begin position="146"/>
        <end position="169"/>
    </location>
</feature>
<dbReference type="InterPro" id="IPR036259">
    <property type="entry name" value="MFS_trans_sf"/>
</dbReference>
<dbReference type="InterPro" id="IPR020846">
    <property type="entry name" value="MFS_dom"/>
</dbReference>
<dbReference type="SUPFAM" id="SSF103473">
    <property type="entry name" value="MFS general substrate transporter"/>
    <property type="match status" value="1"/>
</dbReference>
<feature type="transmembrane region" description="Helical" evidence="6">
    <location>
        <begin position="118"/>
        <end position="139"/>
    </location>
</feature>
<dbReference type="Proteomes" id="UP001166585">
    <property type="component" value="Unassembled WGS sequence"/>
</dbReference>
<feature type="transmembrane region" description="Helical" evidence="6">
    <location>
        <begin position="175"/>
        <end position="197"/>
    </location>
</feature>
<feature type="transmembrane region" description="Helical" evidence="6">
    <location>
        <begin position="372"/>
        <end position="392"/>
    </location>
</feature>
<feature type="transmembrane region" description="Helical" evidence="6">
    <location>
        <begin position="342"/>
        <end position="366"/>
    </location>
</feature>
<keyword evidence="5 6" id="KW-0472">Membrane</keyword>
<comment type="subcellular location">
    <subcellularLocation>
        <location evidence="1">Cell membrane</location>
        <topology evidence="1">Multi-pass membrane protein</topology>
    </subcellularLocation>
</comment>
<feature type="domain" description="Major facilitator superfamily (MFS) profile" evidence="7">
    <location>
        <begin position="23"/>
        <end position="398"/>
    </location>
</feature>
<name>A0ABS5RAX3_9HYPH</name>
<dbReference type="InterPro" id="IPR050189">
    <property type="entry name" value="MFS_Efflux_Transporters"/>
</dbReference>
<feature type="transmembrane region" description="Helical" evidence="6">
    <location>
        <begin position="218"/>
        <end position="242"/>
    </location>
</feature>
<evidence type="ECO:0000259" key="7">
    <source>
        <dbReference type="PROSITE" id="PS50850"/>
    </source>
</evidence>
<evidence type="ECO:0000256" key="5">
    <source>
        <dbReference type="ARBA" id="ARBA00023136"/>
    </source>
</evidence>
<dbReference type="RefSeq" id="WP_213755888.1">
    <property type="nucleotide sequence ID" value="NZ_JAHCQH010000017.1"/>
</dbReference>
<dbReference type="InterPro" id="IPR011701">
    <property type="entry name" value="MFS"/>
</dbReference>
<keyword evidence="9" id="KW-1185">Reference proteome</keyword>
<feature type="transmembrane region" description="Helical" evidence="6">
    <location>
        <begin position="59"/>
        <end position="81"/>
    </location>
</feature>
<dbReference type="EMBL" id="JAHCQH010000017">
    <property type="protein sequence ID" value="MBS9478066.1"/>
    <property type="molecule type" value="Genomic_DNA"/>
</dbReference>
<evidence type="ECO:0000256" key="1">
    <source>
        <dbReference type="ARBA" id="ARBA00004651"/>
    </source>
</evidence>
<evidence type="ECO:0000256" key="2">
    <source>
        <dbReference type="ARBA" id="ARBA00022475"/>
    </source>
</evidence>
<sequence length="405" mass="41099">MNDTISSPTSSPTQGARPSFNWPLLALAVGAFGIGTTEFTPMGLLPVIAQGVDVSIPTAGMLVSAYAIGVMVGAPFMTLAFSRFGKRTALMLLMAIFTLGNILSALSPDYYTLLASRVVTSLNHGAFFGLGAIVAASVVPKDKQASAIATMFMGLTIANVGGVPAATWIGQQVGWRIAFAGTALLGLLTIVALWLALPRGEAGKMPDIRRELGVLTRPAVLLAMATTVMGAGAMFTLYTYLAPTLADLTGASESFVTLALVLVGIGFTIGNGLGGRLADWSLDGATKIFLAAIALIMLVLPFALTSHVGAAIGLLAWGAATFALVPPVQMRVMQAASEAPGLASSINVGAFNLGNALGAAVGGGVISLGLGYAAVPLAGGVLAAAGLVLVWLGARQRTALRPCEA</sequence>
<dbReference type="CDD" id="cd17324">
    <property type="entry name" value="MFS_NepI_like"/>
    <property type="match status" value="1"/>
</dbReference>
<evidence type="ECO:0000313" key="9">
    <source>
        <dbReference type="Proteomes" id="UP001166585"/>
    </source>
</evidence>
<dbReference type="Pfam" id="PF07690">
    <property type="entry name" value="MFS_1"/>
    <property type="match status" value="1"/>
</dbReference>
<dbReference type="PANTHER" id="PTHR43124:SF8">
    <property type="entry name" value="INNER MEMBRANE TRANSPORT PROTEIN YDHP"/>
    <property type="match status" value="1"/>
</dbReference>
<organism evidence="8 9">
    <name type="scientific">Ancylobacter radicis</name>
    <dbReference type="NCBI Taxonomy" id="2836179"/>
    <lineage>
        <taxon>Bacteria</taxon>
        <taxon>Pseudomonadati</taxon>
        <taxon>Pseudomonadota</taxon>
        <taxon>Alphaproteobacteria</taxon>
        <taxon>Hyphomicrobiales</taxon>
        <taxon>Xanthobacteraceae</taxon>
        <taxon>Ancylobacter</taxon>
    </lineage>
</organism>
<accession>A0ABS5RAX3</accession>
<evidence type="ECO:0000256" key="6">
    <source>
        <dbReference type="SAM" id="Phobius"/>
    </source>
</evidence>
<dbReference type="Gene3D" id="1.20.1250.20">
    <property type="entry name" value="MFS general substrate transporter like domains"/>
    <property type="match status" value="1"/>
</dbReference>
<feature type="transmembrane region" description="Helical" evidence="6">
    <location>
        <begin position="88"/>
        <end position="106"/>
    </location>
</feature>
<feature type="transmembrane region" description="Helical" evidence="6">
    <location>
        <begin position="254"/>
        <end position="273"/>
    </location>
</feature>
<dbReference type="PROSITE" id="PS50850">
    <property type="entry name" value="MFS"/>
    <property type="match status" value="1"/>
</dbReference>
<comment type="caution">
    <text evidence="8">The sequence shown here is derived from an EMBL/GenBank/DDBJ whole genome shotgun (WGS) entry which is preliminary data.</text>
</comment>
<reference evidence="8" key="1">
    <citation type="submission" date="2021-05" db="EMBL/GenBank/DDBJ databases">
        <authorList>
            <person name="Sun Q."/>
            <person name="Inoue M."/>
        </authorList>
    </citation>
    <scope>NUCLEOTIDE SEQUENCE</scope>
    <source>
        <strain evidence="8">VKM B-3255</strain>
    </source>
</reference>
<evidence type="ECO:0000256" key="3">
    <source>
        <dbReference type="ARBA" id="ARBA00022692"/>
    </source>
</evidence>
<evidence type="ECO:0000313" key="8">
    <source>
        <dbReference type="EMBL" id="MBS9478066.1"/>
    </source>
</evidence>
<proteinExistence type="predicted"/>
<keyword evidence="3 6" id="KW-0812">Transmembrane</keyword>
<gene>
    <name evidence="8" type="ORF">KIP89_13200</name>
</gene>